<keyword evidence="3" id="KW-1185">Reference proteome</keyword>
<organism evidence="2 3">
    <name type="scientific">Frigoriglobus tundricola</name>
    <dbReference type="NCBI Taxonomy" id="2774151"/>
    <lineage>
        <taxon>Bacteria</taxon>
        <taxon>Pseudomonadati</taxon>
        <taxon>Planctomycetota</taxon>
        <taxon>Planctomycetia</taxon>
        <taxon>Gemmatales</taxon>
        <taxon>Gemmataceae</taxon>
        <taxon>Frigoriglobus</taxon>
    </lineage>
</organism>
<dbReference type="KEGG" id="ftj:FTUN_3857"/>
<proteinExistence type="predicted"/>
<evidence type="ECO:0000256" key="1">
    <source>
        <dbReference type="SAM" id="MobiDB-lite"/>
    </source>
</evidence>
<dbReference type="AlphaFoldDB" id="A0A6M5YS86"/>
<name>A0A6M5YS86_9BACT</name>
<accession>A0A6M5YS86</accession>
<feature type="region of interest" description="Disordered" evidence="1">
    <location>
        <begin position="158"/>
        <end position="185"/>
    </location>
</feature>
<evidence type="ECO:0000313" key="2">
    <source>
        <dbReference type="EMBL" id="QJW96300.1"/>
    </source>
</evidence>
<dbReference type="EMBL" id="CP053452">
    <property type="protein sequence ID" value="QJW96300.1"/>
    <property type="molecule type" value="Genomic_DNA"/>
</dbReference>
<dbReference type="Proteomes" id="UP000503447">
    <property type="component" value="Chromosome"/>
</dbReference>
<feature type="compositionally biased region" description="Basic residues" evidence="1">
    <location>
        <begin position="175"/>
        <end position="185"/>
    </location>
</feature>
<reference evidence="3" key="1">
    <citation type="submission" date="2020-05" db="EMBL/GenBank/DDBJ databases">
        <title>Frigoriglobus tundricola gen. nov., sp. nov., a psychrotolerant cellulolytic planctomycete of the family Gemmataceae with two divergent copies of 16S rRNA gene.</title>
        <authorList>
            <person name="Kulichevskaya I.S."/>
            <person name="Ivanova A.A."/>
            <person name="Naumoff D.G."/>
            <person name="Beletsky A.V."/>
            <person name="Rijpstra W.I.C."/>
            <person name="Sinninghe Damste J.S."/>
            <person name="Mardanov A.V."/>
            <person name="Ravin N.V."/>
            <person name="Dedysh S.N."/>
        </authorList>
    </citation>
    <scope>NUCLEOTIDE SEQUENCE [LARGE SCALE GENOMIC DNA]</scope>
    <source>
        <strain evidence="3">PL17</strain>
    </source>
</reference>
<protein>
    <submittedName>
        <fullName evidence="2">Uncharacterized protein</fullName>
    </submittedName>
</protein>
<sequence>MTDVEWDTADDPLLLLGAMGERASERKLGLFGLFCCRQVWDMVAGPAPHEVLDAAEIYADGLLTESERYLAELEALDALERELEREDEFGLPMTDVVQLIAKSTYIAGDAVGIAGYVTVLARYGARVSLHGIFDDLRAEQCLARSRRVRAARSLAYNRGGTRRRGHGSPVLKHQNAQRRNRNSRR</sequence>
<gene>
    <name evidence="2" type="ORF">FTUN_3857</name>
</gene>
<dbReference type="RefSeq" id="WP_171471916.1">
    <property type="nucleotide sequence ID" value="NZ_CP053452.2"/>
</dbReference>
<evidence type="ECO:0000313" key="3">
    <source>
        <dbReference type="Proteomes" id="UP000503447"/>
    </source>
</evidence>